<dbReference type="PANTHER" id="PTHR46891">
    <property type="entry name" value="SERPENTINE RECEPTOR, CLASS H-RELATED"/>
    <property type="match status" value="1"/>
</dbReference>
<evidence type="ECO:0000313" key="3">
    <source>
        <dbReference type="Proteomes" id="UP001175271"/>
    </source>
</evidence>
<dbReference type="Pfam" id="PF10318">
    <property type="entry name" value="7TM_GPCR_Srh"/>
    <property type="match status" value="1"/>
</dbReference>
<dbReference type="EMBL" id="JAUCMV010000004">
    <property type="protein sequence ID" value="KAK0402199.1"/>
    <property type="molecule type" value="Genomic_DNA"/>
</dbReference>
<feature type="transmembrane region" description="Helical" evidence="1">
    <location>
        <begin position="96"/>
        <end position="117"/>
    </location>
</feature>
<keyword evidence="1" id="KW-0472">Membrane</keyword>
<name>A0AA39LM78_9BILA</name>
<dbReference type="Proteomes" id="UP001175271">
    <property type="component" value="Unassembled WGS sequence"/>
</dbReference>
<feature type="transmembrane region" description="Helical" evidence="1">
    <location>
        <begin position="138"/>
        <end position="160"/>
    </location>
</feature>
<keyword evidence="3" id="KW-1185">Reference proteome</keyword>
<feature type="transmembrane region" description="Helical" evidence="1">
    <location>
        <begin position="246"/>
        <end position="270"/>
    </location>
</feature>
<organism evidence="2 3">
    <name type="scientific">Steinernema hermaphroditum</name>
    <dbReference type="NCBI Taxonomy" id="289476"/>
    <lineage>
        <taxon>Eukaryota</taxon>
        <taxon>Metazoa</taxon>
        <taxon>Ecdysozoa</taxon>
        <taxon>Nematoda</taxon>
        <taxon>Chromadorea</taxon>
        <taxon>Rhabditida</taxon>
        <taxon>Tylenchina</taxon>
        <taxon>Panagrolaimomorpha</taxon>
        <taxon>Strongyloidoidea</taxon>
        <taxon>Steinernematidae</taxon>
        <taxon>Steinernema</taxon>
    </lineage>
</organism>
<dbReference type="InterPro" id="IPR019422">
    <property type="entry name" value="7TM_GPCR_serpentine_rcpt_Srh"/>
</dbReference>
<protein>
    <submittedName>
        <fullName evidence="2">Uncharacterized protein</fullName>
    </submittedName>
</protein>
<feature type="transmembrane region" description="Helical" evidence="1">
    <location>
        <begin position="282"/>
        <end position="305"/>
    </location>
</feature>
<reference evidence="2" key="1">
    <citation type="submission" date="2023-06" db="EMBL/GenBank/DDBJ databases">
        <title>Genomic analysis of the entomopathogenic nematode Steinernema hermaphroditum.</title>
        <authorList>
            <person name="Schwarz E.M."/>
            <person name="Heppert J.K."/>
            <person name="Baniya A."/>
            <person name="Schwartz H.T."/>
            <person name="Tan C.-H."/>
            <person name="Antoshechkin I."/>
            <person name="Sternberg P.W."/>
            <person name="Goodrich-Blair H."/>
            <person name="Dillman A.R."/>
        </authorList>
    </citation>
    <scope>NUCLEOTIDE SEQUENCE</scope>
    <source>
        <strain evidence="2">PS9179</strain>
        <tissue evidence="2">Whole animal</tissue>
    </source>
</reference>
<evidence type="ECO:0000313" key="2">
    <source>
        <dbReference type="EMBL" id="KAK0402199.1"/>
    </source>
</evidence>
<feature type="transmembrane region" description="Helical" evidence="1">
    <location>
        <begin position="51"/>
        <end position="76"/>
    </location>
</feature>
<sequence length="350" mass="39071">MTDWTAVNIYFSPGFHLSLTVLGTSNTVLCSFTIIIVFYNTPAKMRGYAALLLNILIWNFIGDVYHGLITQFEAIFPVPCMKLNGLAGFFKPSGDVTFALGIVYFTIWANSAVAAFLPLQFRYLKIAYGQKFSSVPKWVACGYCILMHSALSAIVIAAFYCSREEASVIKEALSAYPQVASRIQDSDACVKMNKSNEKLVYLITIVVCTLTISMFTLLALTIQLLNRQRNLISHKTYILQKALTKNLIIITLLPVLLMFTPGLILGFAFSKAQSYSTQLAKIAEIWICFHGMVVCCVTLLVYKAYRRGTLKCLRRCVNWMMSTLKAKANSRVGIGGGRRTPSMNTVHEKY</sequence>
<comment type="caution">
    <text evidence="2">The sequence shown here is derived from an EMBL/GenBank/DDBJ whole genome shotgun (WGS) entry which is preliminary data.</text>
</comment>
<accession>A0AA39LM78</accession>
<keyword evidence="1" id="KW-0812">Transmembrane</keyword>
<feature type="transmembrane region" description="Helical" evidence="1">
    <location>
        <begin position="15"/>
        <end position="39"/>
    </location>
</feature>
<feature type="transmembrane region" description="Helical" evidence="1">
    <location>
        <begin position="200"/>
        <end position="225"/>
    </location>
</feature>
<gene>
    <name evidence="2" type="ORF">QR680_016199</name>
</gene>
<proteinExistence type="predicted"/>
<keyword evidence="1" id="KW-1133">Transmembrane helix</keyword>
<dbReference type="AlphaFoldDB" id="A0AA39LM78"/>
<evidence type="ECO:0000256" key="1">
    <source>
        <dbReference type="SAM" id="Phobius"/>
    </source>
</evidence>